<dbReference type="InterPro" id="IPR024607">
    <property type="entry name" value="Sulfatase_CS"/>
</dbReference>
<feature type="domain" description="Sulfatase N-terminal" evidence="5">
    <location>
        <begin position="32"/>
        <end position="135"/>
    </location>
</feature>
<sequence>MKLSSIILSLSVSFLLLSGCSQESANEATTKPNVIFVFADQWRAQDIGYNRNQQVQTPNLDELAGESVMFTNAISNCPVCSPYRASLLTGQYPLKHGIFYNDKPLSPDVLSFAEVYKENGYQTAYIGKWHVNGHQKGETTQD</sequence>
<dbReference type="AlphaFoldDB" id="A0A0F9D3N1"/>
<dbReference type="PROSITE" id="PS00149">
    <property type="entry name" value="SULFATASE_2"/>
    <property type="match status" value="1"/>
</dbReference>
<protein>
    <recommendedName>
        <fullName evidence="5">Sulfatase N-terminal domain-containing protein</fullName>
    </recommendedName>
</protein>
<gene>
    <name evidence="6" type="ORF">LCGC14_2246280</name>
</gene>
<dbReference type="Gene3D" id="3.40.720.10">
    <property type="entry name" value="Alkaline Phosphatase, subunit A"/>
    <property type="match status" value="1"/>
</dbReference>
<accession>A0A0F9D3N1</accession>
<dbReference type="SUPFAM" id="SSF53649">
    <property type="entry name" value="Alkaline phosphatase-like"/>
    <property type="match status" value="1"/>
</dbReference>
<comment type="similarity">
    <text evidence="1">Belongs to the sulfatase family.</text>
</comment>
<dbReference type="GO" id="GO:0004065">
    <property type="term" value="F:arylsulfatase activity"/>
    <property type="evidence" value="ECO:0007669"/>
    <property type="project" value="TreeGrafter"/>
</dbReference>
<feature type="non-terminal residue" evidence="6">
    <location>
        <position position="142"/>
    </location>
</feature>
<keyword evidence="4" id="KW-0106">Calcium</keyword>
<name>A0A0F9D3N1_9ZZZZ</name>
<comment type="caution">
    <text evidence="6">The sequence shown here is derived from an EMBL/GenBank/DDBJ whole genome shotgun (WGS) entry which is preliminary data.</text>
</comment>
<dbReference type="InterPro" id="IPR017850">
    <property type="entry name" value="Alkaline_phosphatase_core_sf"/>
</dbReference>
<dbReference type="PANTHER" id="PTHR42693:SF53">
    <property type="entry name" value="ENDO-4-O-SULFATASE"/>
    <property type="match status" value="1"/>
</dbReference>
<dbReference type="InterPro" id="IPR050738">
    <property type="entry name" value="Sulfatase"/>
</dbReference>
<dbReference type="GO" id="GO:0046872">
    <property type="term" value="F:metal ion binding"/>
    <property type="evidence" value="ECO:0007669"/>
    <property type="project" value="UniProtKB-KW"/>
</dbReference>
<dbReference type="PROSITE" id="PS51257">
    <property type="entry name" value="PROKAR_LIPOPROTEIN"/>
    <property type="match status" value="1"/>
</dbReference>
<proteinExistence type="inferred from homology"/>
<organism evidence="6">
    <name type="scientific">marine sediment metagenome</name>
    <dbReference type="NCBI Taxonomy" id="412755"/>
    <lineage>
        <taxon>unclassified sequences</taxon>
        <taxon>metagenomes</taxon>
        <taxon>ecological metagenomes</taxon>
    </lineage>
</organism>
<evidence type="ECO:0000256" key="2">
    <source>
        <dbReference type="ARBA" id="ARBA00022723"/>
    </source>
</evidence>
<dbReference type="Pfam" id="PF00884">
    <property type="entry name" value="Sulfatase"/>
    <property type="match status" value="1"/>
</dbReference>
<dbReference type="PANTHER" id="PTHR42693">
    <property type="entry name" value="ARYLSULFATASE FAMILY MEMBER"/>
    <property type="match status" value="1"/>
</dbReference>
<evidence type="ECO:0000259" key="5">
    <source>
        <dbReference type="Pfam" id="PF00884"/>
    </source>
</evidence>
<evidence type="ECO:0000313" key="6">
    <source>
        <dbReference type="EMBL" id="KKL56353.1"/>
    </source>
</evidence>
<keyword evidence="3" id="KW-0378">Hydrolase</keyword>
<dbReference type="InterPro" id="IPR000917">
    <property type="entry name" value="Sulfatase_N"/>
</dbReference>
<keyword evidence="2" id="KW-0479">Metal-binding</keyword>
<evidence type="ECO:0000256" key="4">
    <source>
        <dbReference type="ARBA" id="ARBA00022837"/>
    </source>
</evidence>
<reference evidence="6" key="1">
    <citation type="journal article" date="2015" name="Nature">
        <title>Complex archaea that bridge the gap between prokaryotes and eukaryotes.</title>
        <authorList>
            <person name="Spang A."/>
            <person name="Saw J.H."/>
            <person name="Jorgensen S.L."/>
            <person name="Zaremba-Niedzwiedzka K."/>
            <person name="Martijn J."/>
            <person name="Lind A.E."/>
            <person name="van Eijk R."/>
            <person name="Schleper C."/>
            <person name="Guy L."/>
            <person name="Ettema T.J."/>
        </authorList>
    </citation>
    <scope>NUCLEOTIDE SEQUENCE</scope>
</reference>
<dbReference type="EMBL" id="LAZR01030524">
    <property type="protein sequence ID" value="KKL56353.1"/>
    <property type="molecule type" value="Genomic_DNA"/>
</dbReference>
<evidence type="ECO:0000256" key="1">
    <source>
        <dbReference type="ARBA" id="ARBA00008779"/>
    </source>
</evidence>
<evidence type="ECO:0000256" key="3">
    <source>
        <dbReference type="ARBA" id="ARBA00022801"/>
    </source>
</evidence>